<accession>A0A223KQ31</accession>
<dbReference type="EMBL" id="CP018866">
    <property type="protein sequence ID" value="AST91592.1"/>
    <property type="molecule type" value="Genomic_DNA"/>
</dbReference>
<dbReference type="InterPro" id="IPR036866">
    <property type="entry name" value="RibonucZ/Hydroxyglut_hydro"/>
</dbReference>
<dbReference type="SUPFAM" id="SSF56281">
    <property type="entry name" value="Metallo-hydrolase/oxidoreductase"/>
    <property type="match status" value="1"/>
</dbReference>
<dbReference type="Proteomes" id="UP000215224">
    <property type="component" value="Chromosome"/>
</dbReference>
<reference evidence="1 2" key="1">
    <citation type="submission" date="2016-12" db="EMBL/GenBank/DDBJ databases">
        <title>The whole genome sequencing and assembly of Bacillus cohnii DSM 6307T strain.</title>
        <authorList>
            <person name="Lee Y.-J."/>
            <person name="Yi H."/>
            <person name="Bahn Y.-S."/>
            <person name="Kim J.F."/>
            <person name="Lee D.-W."/>
        </authorList>
    </citation>
    <scope>NUCLEOTIDE SEQUENCE [LARGE SCALE GENOMIC DNA]</scope>
    <source>
        <strain evidence="1 2">DSM 6307</strain>
    </source>
</reference>
<dbReference type="InterPro" id="IPR052159">
    <property type="entry name" value="Competence_DNA_uptake"/>
</dbReference>
<keyword evidence="2" id="KW-1185">Reference proteome</keyword>
<dbReference type="Gene3D" id="3.60.15.10">
    <property type="entry name" value="Ribonuclease Z/Hydroxyacylglutathione hydrolase-like"/>
    <property type="match status" value="1"/>
</dbReference>
<dbReference type="AlphaFoldDB" id="A0A223KQ31"/>
<gene>
    <name evidence="1" type="ORF">BC6307_10015</name>
</gene>
<evidence type="ECO:0000313" key="1">
    <source>
        <dbReference type="EMBL" id="AST91592.1"/>
    </source>
</evidence>
<evidence type="ECO:0008006" key="3">
    <source>
        <dbReference type="Google" id="ProtNLM"/>
    </source>
</evidence>
<evidence type="ECO:0000313" key="2">
    <source>
        <dbReference type="Proteomes" id="UP000215224"/>
    </source>
</evidence>
<dbReference type="STRING" id="1314751.GCA_001591425_01321"/>
<sequence>MVSVLFFSLINDEPTGIEKINLKLSEDEIAFTFFDLVDGESTLILDSEGNSILINTGGAKSEEELEHYLDTYNVKSIDLLIITSDRDEYIGNTSWLFTNIEIGSIILPSSLERTWNDTTLPVQFWKKEEKMELFNGVTVSVLTDSISDHIGMDLLLQFGRNDLLYMTSANKEIEQQLLKKYALKNVHVLKVGDFGSEQGTHGKFLKETDPQVAIIFKKGSTSPDTGVLERLQDTWIDIYQTKQVGNVTVKLTKTNYQVFTIPIRSTNMLSKSR</sequence>
<protein>
    <recommendedName>
        <fullName evidence="3">Metallo-beta-lactamase domain-containing protein</fullName>
    </recommendedName>
</protein>
<proteinExistence type="predicted"/>
<organism evidence="1 2">
    <name type="scientific">Sutcliffiella cohnii</name>
    <dbReference type="NCBI Taxonomy" id="33932"/>
    <lineage>
        <taxon>Bacteria</taxon>
        <taxon>Bacillati</taxon>
        <taxon>Bacillota</taxon>
        <taxon>Bacilli</taxon>
        <taxon>Bacillales</taxon>
        <taxon>Bacillaceae</taxon>
        <taxon>Sutcliffiella</taxon>
    </lineage>
</organism>
<dbReference type="PANTHER" id="PTHR30619:SF1">
    <property type="entry name" value="RECOMBINATION PROTEIN 2"/>
    <property type="match status" value="1"/>
</dbReference>
<name>A0A223KQ31_9BACI</name>
<dbReference type="KEGG" id="bcoh:BC6307_10015"/>
<dbReference type="PANTHER" id="PTHR30619">
    <property type="entry name" value="DNA INTERNALIZATION/COMPETENCE PROTEIN COMEC/REC2"/>
    <property type="match status" value="1"/>
</dbReference>